<feature type="domain" description="BED-type" evidence="6">
    <location>
        <begin position="213"/>
        <end position="278"/>
    </location>
</feature>
<evidence type="ECO:0000259" key="6">
    <source>
        <dbReference type="PROSITE" id="PS50808"/>
    </source>
</evidence>
<evidence type="ECO:0000256" key="4">
    <source>
        <dbReference type="PROSITE-ProRule" id="PRU00027"/>
    </source>
</evidence>
<dbReference type="GO" id="GO:0008270">
    <property type="term" value="F:zinc ion binding"/>
    <property type="evidence" value="ECO:0007669"/>
    <property type="project" value="UniProtKB-KW"/>
</dbReference>
<dbReference type="PANTHER" id="PTHR31460">
    <property type="match status" value="1"/>
</dbReference>
<evidence type="ECO:0000256" key="3">
    <source>
        <dbReference type="ARBA" id="ARBA00022833"/>
    </source>
</evidence>
<feature type="region of interest" description="Disordered" evidence="5">
    <location>
        <begin position="82"/>
        <end position="106"/>
    </location>
</feature>
<evidence type="ECO:0000313" key="8">
    <source>
        <dbReference type="Proteomes" id="UP001187471"/>
    </source>
</evidence>
<evidence type="ECO:0000313" key="7">
    <source>
        <dbReference type="EMBL" id="KAK2984021.1"/>
    </source>
</evidence>
<keyword evidence="2 4" id="KW-0863">Zinc-finger</keyword>
<dbReference type="Proteomes" id="UP001187471">
    <property type="component" value="Unassembled WGS sequence"/>
</dbReference>
<dbReference type="EMBL" id="JAVXUO010001276">
    <property type="protein sequence ID" value="KAK2984021.1"/>
    <property type="molecule type" value="Genomic_DNA"/>
</dbReference>
<dbReference type="AlphaFoldDB" id="A0AA88RJM8"/>
<proteinExistence type="predicted"/>
<sequence length="353" mass="38992">MVGSLRHRTLLSDSNAAVVDALVSDPLLPRSSSLLRLALDHPRHRLFAAVHSPSSLYYSPSALVAYDLPSCHCLFLTPSMSPTPATPPQEPTTLQSTSPAMPTSPTPLTTSFGRSQLFMANSVEHGTPYSSFGLNGIAYISKGYLLVVQSNTEKLFKVKADDGATRTVLLNKDLTAGDGIAVGNCCDFWFVTRLARMSTTSEDTLDFEEAHGTTKSGVWSFYIKSTTDEGKVVSECKYCQKVYIAGNSHGTSNMRRHLRSQCLSRNNPESHGAEVTSADLHRVSDPHHYVKVCLWVKGVRPLLLEVGIKTQFLHDMETLLGTLAHAKLQKECKKDENMLVKYWTTHYREKVTD</sequence>
<dbReference type="PANTHER" id="PTHR31460:SF3">
    <property type="entry name" value="MESOCENTIN"/>
    <property type="match status" value="1"/>
</dbReference>
<feature type="compositionally biased region" description="Low complexity" evidence="5">
    <location>
        <begin position="91"/>
        <end position="106"/>
    </location>
</feature>
<gene>
    <name evidence="7" type="ORF">RJ640_003150</name>
</gene>
<keyword evidence="3" id="KW-0862">Zinc</keyword>
<keyword evidence="1" id="KW-0479">Metal-binding</keyword>
<dbReference type="InterPro" id="IPR003656">
    <property type="entry name" value="Znf_BED"/>
</dbReference>
<organism evidence="7 8">
    <name type="scientific">Escallonia rubra</name>
    <dbReference type="NCBI Taxonomy" id="112253"/>
    <lineage>
        <taxon>Eukaryota</taxon>
        <taxon>Viridiplantae</taxon>
        <taxon>Streptophyta</taxon>
        <taxon>Embryophyta</taxon>
        <taxon>Tracheophyta</taxon>
        <taxon>Spermatophyta</taxon>
        <taxon>Magnoliopsida</taxon>
        <taxon>eudicotyledons</taxon>
        <taxon>Gunneridae</taxon>
        <taxon>Pentapetalae</taxon>
        <taxon>asterids</taxon>
        <taxon>campanulids</taxon>
        <taxon>Escalloniales</taxon>
        <taxon>Escalloniaceae</taxon>
        <taxon>Escallonia</taxon>
    </lineage>
</organism>
<keyword evidence="8" id="KW-1185">Reference proteome</keyword>
<dbReference type="GO" id="GO:0005783">
    <property type="term" value="C:endoplasmic reticulum"/>
    <property type="evidence" value="ECO:0007669"/>
    <property type="project" value="TreeGrafter"/>
</dbReference>
<protein>
    <recommendedName>
        <fullName evidence="6">BED-type domain-containing protein</fullName>
    </recommendedName>
</protein>
<comment type="caution">
    <text evidence="7">The sequence shown here is derived from an EMBL/GenBank/DDBJ whole genome shotgun (WGS) entry which is preliminary data.</text>
</comment>
<reference evidence="7" key="1">
    <citation type="submission" date="2022-12" db="EMBL/GenBank/DDBJ databases">
        <title>Draft genome assemblies for two species of Escallonia (Escalloniales).</title>
        <authorList>
            <person name="Chanderbali A."/>
            <person name="Dervinis C."/>
            <person name="Anghel I."/>
            <person name="Soltis D."/>
            <person name="Soltis P."/>
            <person name="Zapata F."/>
        </authorList>
    </citation>
    <scope>NUCLEOTIDE SEQUENCE</scope>
    <source>
        <strain evidence="7">UCBG92.1500</strain>
        <tissue evidence="7">Leaf</tissue>
    </source>
</reference>
<dbReference type="SUPFAM" id="SSF57667">
    <property type="entry name" value="beta-beta-alpha zinc fingers"/>
    <property type="match status" value="1"/>
</dbReference>
<evidence type="ECO:0000256" key="5">
    <source>
        <dbReference type="SAM" id="MobiDB-lite"/>
    </source>
</evidence>
<dbReference type="PROSITE" id="PS50808">
    <property type="entry name" value="ZF_BED"/>
    <property type="match status" value="1"/>
</dbReference>
<name>A0AA88RJM8_9ASTE</name>
<dbReference type="Pfam" id="PF02892">
    <property type="entry name" value="zf-BED"/>
    <property type="match status" value="1"/>
</dbReference>
<evidence type="ECO:0000256" key="2">
    <source>
        <dbReference type="ARBA" id="ARBA00022771"/>
    </source>
</evidence>
<dbReference type="GO" id="GO:0003677">
    <property type="term" value="F:DNA binding"/>
    <property type="evidence" value="ECO:0007669"/>
    <property type="project" value="InterPro"/>
</dbReference>
<accession>A0AA88RJM8</accession>
<dbReference type="InterPro" id="IPR036236">
    <property type="entry name" value="Znf_C2H2_sf"/>
</dbReference>
<dbReference type="SMART" id="SM00614">
    <property type="entry name" value="ZnF_BED"/>
    <property type="match status" value="1"/>
</dbReference>
<evidence type="ECO:0000256" key="1">
    <source>
        <dbReference type="ARBA" id="ARBA00022723"/>
    </source>
</evidence>
<dbReference type="InterPro" id="IPR053224">
    <property type="entry name" value="Sensory_adhesion_molecule"/>
</dbReference>